<accession>A0A3M7P3W1</accession>
<dbReference type="AlphaFoldDB" id="A0A3M7P3W1"/>
<sequence>MFKSFKALHFQLFLIFATFLRQKANSILWLNLIELINITSIFEQLAQSVFKLMPMRRLDQAGTKIRAHLFSKVK</sequence>
<organism evidence="1 2">
    <name type="scientific">Brachionus plicatilis</name>
    <name type="common">Marine rotifer</name>
    <name type="synonym">Brachionus muelleri</name>
    <dbReference type="NCBI Taxonomy" id="10195"/>
    <lineage>
        <taxon>Eukaryota</taxon>
        <taxon>Metazoa</taxon>
        <taxon>Spiralia</taxon>
        <taxon>Gnathifera</taxon>
        <taxon>Rotifera</taxon>
        <taxon>Eurotatoria</taxon>
        <taxon>Monogononta</taxon>
        <taxon>Pseudotrocha</taxon>
        <taxon>Ploima</taxon>
        <taxon>Brachionidae</taxon>
        <taxon>Brachionus</taxon>
    </lineage>
</organism>
<name>A0A3M7P3W1_BRAPC</name>
<gene>
    <name evidence="1" type="ORF">BpHYR1_042763</name>
</gene>
<reference evidence="1 2" key="1">
    <citation type="journal article" date="2018" name="Sci. Rep.">
        <title>Genomic signatures of local adaptation to the degree of environmental predictability in rotifers.</title>
        <authorList>
            <person name="Franch-Gras L."/>
            <person name="Hahn C."/>
            <person name="Garcia-Roger E.M."/>
            <person name="Carmona M.J."/>
            <person name="Serra M."/>
            <person name="Gomez A."/>
        </authorList>
    </citation>
    <scope>NUCLEOTIDE SEQUENCE [LARGE SCALE GENOMIC DNA]</scope>
    <source>
        <strain evidence="1">HYR1</strain>
    </source>
</reference>
<feature type="non-terminal residue" evidence="1">
    <location>
        <position position="74"/>
    </location>
</feature>
<keyword evidence="2" id="KW-1185">Reference proteome</keyword>
<dbReference type="Proteomes" id="UP000276133">
    <property type="component" value="Unassembled WGS sequence"/>
</dbReference>
<evidence type="ECO:0000313" key="1">
    <source>
        <dbReference type="EMBL" id="RMZ93530.1"/>
    </source>
</evidence>
<evidence type="ECO:0000313" key="2">
    <source>
        <dbReference type="Proteomes" id="UP000276133"/>
    </source>
</evidence>
<proteinExistence type="predicted"/>
<dbReference type="EMBL" id="REGN01013740">
    <property type="protein sequence ID" value="RMZ93530.1"/>
    <property type="molecule type" value="Genomic_DNA"/>
</dbReference>
<protein>
    <submittedName>
        <fullName evidence="1">Uncharacterized protein</fullName>
    </submittedName>
</protein>
<comment type="caution">
    <text evidence="1">The sequence shown here is derived from an EMBL/GenBank/DDBJ whole genome shotgun (WGS) entry which is preliminary data.</text>
</comment>